<protein>
    <submittedName>
        <fullName evidence="1">Uncharacterized protein</fullName>
    </submittedName>
</protein>
<comment type="caution">
    <text evidence="1">The sequence shown here is derived from an EMBL/GenBank/DDBJ whole genome shotgun (WGS) entry which is preliminary data.</text>
</comment>
<gene>
    <name evidence="1" type="ORF">SR1949_02200</name>
</gene>
<dbReference type="AlphaFoldDB" id="A0A479ZV42"/>
<proteinExistence type="predicted"/>
<name>A0A479ZV42_9CYAN</name>
<dbReference type="EMBL" id="BJCE01000003">
    <property type="protein sequence ID" value="GCL35128.1"/>
    <property type="molecule type" value="Genomic_DNA"/>
</dbReference>
<evidence type="ECO:0000313" key="2">
    <source>
        <dbReference type="Proteomes" id="UP000300142"/>
    </source>
</evidence>
<keyword evidence="2" id="KW-1185">Reference proteome</keyword>
<dbReference type="Proteomes" id="UP000300142">
    <property type="component" value="Unassembled WGS sequence"/>
</dbReference>
<accession>A0A479ZV42</accession>
<reference evidence="2" key="1">
    <citation type="submission" date="2019-02" db="EMBL/GenBank/DDBJ databases">
        <title>Draft genome sequence of Sphaerospermopsis reniformis NIES-1949.</title>
        <authorList>
            <person name="Yamaguchi H."/>
            <person name="Suzuki S."/>
            <person name="Kawachi M."/>
        </authorList>
    </citation>
    <scope>NUCLEOTIDE SEQUENCE [LARGE SCALE GENOMIC DNA]</scope>
    <source>
        <strain evidence="2">NIES-1949</strain>
    </source>
</reference>
<organism evidence="1 2">
    <name type="scientific">Sphaerospermopsis reniformis</name>
    <dbReference type="NCBI Taxonomy" id="531300"/>
    <lineage>
        <taxon>Bacteria</taxon>
        <taxon>Bacillati</taxon>
        <taxon>Cyanobacteriota</taxon>
        <taxon>Cyanophyceae</taxon>
        <taxon>Nostocales</taxon>
        <taxon>Aphanizomenonaceae</taxon>
        <taxon>Sphaerospermopsis</taxon>
    </lineage>
</organism>
<sequence length="38" mass="4043">MAETIPCSLFPALTDNFYGLRLALAISKPYLGGGAIAW</sequence>
<evidence type="ECO:0000313" key="1">
    <source>
        <dbReference type="EMBL" id="GCL35128.1"/>
    </source>
</evidence>